<dbReference type="SUPFAM" id="SSF88697">
    <property type="entry name" value="PUA domain-like"/>
    <property type="match status" value="1"/>
</dbReference>
<dbReference type="Ensembl" id="ENSCCRT00015121932.1">
    <property type="protein sequence ID" value="ENSCCRP00015118193.1"/>
    <property type="gene ID" value="ENSCCRG00015046590.1"/>
</dbReference>
<evidence type="ECO:0000256" key="2">
    <source>
        <dbReference type="ARBA" id="ARBA00014654"/>
    </source>
</evidence>
<evidence type="ECO:0000256" key="1">
    <source>
        <dbReference type="ARBA" id="ARBA00002530"/>
    </source>
</evidence>
<evidence type="ECO:0000313" key="4">
    <source>
        <dbReference type="Ensembl" id="ENSCCRP00015118193.1"/>
    </source>
</evidence>
<dbReference type="InterPro" id="IPR015947">
    <property type="entry name" value="PUA-like_sf"/>
</dbReference>
<dbReference type="PANTHER" id="PTHR14087">
    <property type="entry name" value="THYMOCYTE NUCLEAR PROTEIN 1"/>
    <property type="match status" value="1"/>
</dbReference>
<dbReference type="Pfam" id="PF01878">
    <property type="entry name" value="EVE"/>
    <property type="match status" value="1"/>
</dbReference>
<accession>A0A8C2GU42</accession>
<dbReference type="GO" id="GO:0005634">
    <property type="term" value="C:nucleus"/>
    <property type="evidence" value="ECO:0007669"/>
    <property type="project" value="TreeGrafter"/>
</dbReference>
<dbReference type="Gene3D" id="3.10.590.10">
    <property type="entry name" value="ph1033 like domains"/>
    <property type="match status" value="1"/>
</dbReference>
<dbReference type="AlphaFoldDB" id="A0A8C2GU42"/>
<proteinExistence type="predicted"/>
<sequence>MASTEKISYNTSEDTVLMTLNFCKCFNMKVGQQLDHYKYNNSENDFHLQIAKEAYVDHTQFDKKATHYDHSSKADNPKWSMVDVQFERMTNCFIPLTELKKYHLQHKAKSGRLKDLALFTRARLSVQPLTAG</sequence>
<comment type="function">
    <text evidence="1">Specifically binds 5-hydroxymethylcytosine (5hmC), suggesting that it acts as a specific reader of 5hmC.</text>
</comment>
<dbReference type="InterPro" id="IPR052181">
    <property type="entry name" value="5hmC_binding"/>
</dbReference>
<name>A0A8C2GU42_CYPCA</name>
<evidence type="ECO:0000313" key="5">
    <source>
        <dbReference type="Proteomes" id="UP000694700"/>
    </source>
</evidence>
<dbReference type="InterPro" id="IPR002740">
    <property type="entry name" value="EVE_domain"/>
</dbReference>
<evidence type="ECO:0000259" key="3">
    <source>
        <dbReference type="Pfam" id="PF01878"/>
    </source>
</evidence>
<organism evidence="4 5">
    <name type="scientific">Cyprinus carpio</name>
    <name type="common">Common carp</name>
    <dbReference type="NCBI Taxonomy" id="7962"/>
    <lineage>
        <taxon>Eukaryota</taxon>
        <taxon>Metazoa</taxon>
        <taxon>Chordata</taxon>
        <taxon>Craniata</taxon>
        <taxon>Vertebrata</taxon>
        <taxon>Euteleostomi</taxon>
        <taxon>Actinopterygii</taxon>
        <taxon>Neopterygii</taxon>
        <taxon>Teleostei</taxon>
        <taxon>Ostariophysi</taxon>
        <taxon>Cypriniformes</taxon>
        <taxon>Cyprinidae</taxon>
        <taxon>Cyprininae</taxon>
        <taxon>Cyprinus</taxon>
    </lineage>
</organism>
<reference evidence="4" key="1">
    <citation type="submission" date="2025-08" db="UniProtKB">
        <authorList>
            <consortium name="Ensembl"/>
        </authorList>
    </citation>
    <scope>IDENTIFICATION</scope>
</reference>
<dbReference type="Proteomes" id="UP000694700">
    <property type="component" value="Unplaced"/>
</dbReference>
<feature type="domain" description="EVE" evidence="3">
    <location>
        <begin position="48"/>
        <end position="131"/>
    </location>
</feature>
<dbReference type="PANTHER" id="PTHR14087:SF7">
    <property type="entry name" value="THYMOCYTE NUCLEAR PROTEIN 1"/>
    <property type="match status" value="1"/>
</dbReference>
<protein>
    <recommendedName>
        <fullName evidence="2">Thymocyte nuclear protein 1</fullName>
    </recommendedName>
</protein>